<evidence type="ECO:0000313" key="2">
    <source>
        <dbReference type="EMBL" id="QJA89033.1"/>
    </source>
</evidence>
<sequence>MEDKPDFVNNEGVKWWVDKGTTQYARGKDSFGTQLLDVTCFKTELDNGYRSFVIVNGRGIVFTSQQIDTIGRHIDIMKMIKRFK</sequence>
<protein>
    <submittedName>
        <fullName evidence="1">Uncharacterized protein</fullName>
    </submittedName>
</protein>
<accession>A0A6M3JLL2</accession>
<dbReference type="EMBL" id="MT141755">
    <property type="protein sequence ID" value="QJA70005.1"/>
    <property type="molecule type" value="Genomic_DNA"/>
</dbReference>
<gene>
    <name evidence="1" type="ORF">MM415A04062_0009</name>
    <name evidence="2" type="ORF">MM415B02625_0011</name>
</gene>
<name>A0A6M3JLL2_9ZZZZ</name>
<reference evidence="1" key="1">
    <citation type="submission" date="2020-03" db="EMBL/GenBank/DDBJ databases">
        <title>The deep terrestrial virosphere.</title>
        <authorList>
            <person name="Holmfeldt K."/>
            <person name="Nilsson E."/>
            <person name="Simone D."/>
            <person name="Lopez-Fernandez M."/>
            <person name="Wu X."/>
            <person name="de Brujin I."/>
            <person name="Lundin D."/>
            <person name="Andersson A."/>
            <person name="Bertilsson S."/>
            <person name="Dopson M."/>
        </authorList>
    </citation>
    <scope>NUCLEOTIDE SEQUENCE</scope>
    <source>
        <strain evidence="1">MM415A04062</strain>
        <strain evidence="2">MM415B02625</strain>
    </source>
</reference>
<proteinExistence type="predicted"/>
<dbReference type="EMBL" id="MT142818">
    <property type="protein sequence ID" value="QJA89033.1"/>
    <property type="molecule type" value="Genomic_DNA"/>
</dbReference>
<evidence type="ECO:0000313" key="1">
    <source>
        <dbReference type="EMBL" id="QJA70005.1"/>
    </source>
</evidence>
<dbReference type="AlphaFoldDB" id="A0A6M3JLL2"/>
<organism evidence="1">
    <name type="scientific">viral metagenome</name>
    <dbReference type="NCBI Taxonomy" id="1070528"/>
    <lineage>
        <taxon>unclassified sequences</taxon>
        <taxon>metagenomes</taxon>
        <taxon>organismal metagenomes</taxon>
    </lineage>
</organism>